<dbReference type="GO" id="GO:0098552">
    <property type="term" value="C:side of membrane"/>
    <property type="evidence" value="ECO:0007669"/>
    <property type="project" value="UniProtKB-KW"/>
</dbReference>
<comment type="subunit">
    <text evidence="1">Homodimer; disulfide-linked.</text>
</comment>
<dbReference type="Pfam" id="PF01244">
    <property type="entry name" value="Peptidase_M19"/>
    <property type="match status" value="1"/>
</dbReference>
<comment type="similarity">
    <text evidence="1">Belongs to the metallo-dependent hydrolases superfamily. Peptidase M19 family.</text>
</comment>
<reference evidence="2" key="2">
    <citation type="submission" date="2020-11" db="EMBL/GenBank/DDBJ databases">
        <authorList>
            <person name="McCartney M.A."/>
            <person name="Auch B."/>
            <person name="Kono T."/>
            <person name="Mallez S."/>
            <person name="Becker A."/>
            <person name="Gohl D.M."/>
            <person name="Silverstein K.A.T."/>
            <person name="Koren S."/>
            <person name="Bechman K.B."/>
            <person name="Herman A."/>
            <person name="Abrahante J.E."/>
            <person name="Garbe J."/>
        </authorList>
    </citation>
    <scope>NUCLEOTIDE SEQUENCE</scope>
    <source>
        <strain evidence="2">Duluth1</strain>
        <tissue evidence="2">Whole animal</tissue>
    </source>
</reference>
<dbReference type="FunFam" id="3.20.20.140:FF:000030">
    <property type="entry name" value="Dipeptidase"/>
    <property type="match status" value="1"/>
</dbReference>
<comment type="cofactor">
    <cofactor evidence="1">
        <name>Zn(2+)</name>
        <dbReference type="ChEBI" id="CHEBI:29105"/>
    </cofactor>
</comment>
<evidence type="ECO:0000256" key="1">
    <source>
        <dbReference type="RuleBase" id="RU341113"/>
    </source>
</evidence>
<comment type="subcellular location">
    <subcellularLocation>
        <location evidence="1">Membrane</location>
        <topology evidence="1">Lipid-anchor</topology>
        <topology evidence="1">GPI-anchor</topology>
    </subcellularLocation>
</comment>
<keyword evidence="1" id="KW-0224">Dipeptidase</keyword>
<dbReference type="GO" id="GO:0006508">
    <property type="term" value="P:proteolysis"/>
    <property type="evidence" value="ECO:0007669"/>
    <property type="project" value="UniProtKB-KW"/>
</dbReference>
<dbReference type="PROSITE" id="PS00869">
    <property type="entry name" value="RENAL_DIPEPTIDASE_1"/>
    <property type="match status" value="1"/>
</dbReference>
<protein>
    <recommendedName>
        <fullName evidence="1">Dipeptidase</fullName>
        <ecNumber evidence="1">3.4.13.19</ecNumber>
    </recommendedName>
</protein>
<dbReference type="InterPro" id="IPR000180">
    <property type="entry name" value="Dipep_AS"/>
</dbReference>
<dbReference type="InterPro" id="IPR032466">
    <property type="entry name" value="Metal_Hydrolase"/>
</dbReference>
<dbReference type="GO" id="GO:0046872">
    <property type="term" value="F:metal ion binding"/>
    <property type="evidence" value="ECO:0007669"/>
    <property type="project" value="UniProtKB-UniRule"/>
</dbReference>
<dbReference type="PANTHER" id="PTHR10443:SF12">
    <property type="entry name" value="DIPEPTIDASE"/>
    <property type="match status" value="1"/>
</dbReference>
<feature type="signal peptide" evidence="1">
    <location>
        <begin position="1"/>
        <end position="17"/>
    </location>
</feature>
<keyword evidence="1" id="KW-0479">Metal-binding</keyword>
<reference evidence="2" key="1">
    <citation type="journal article" date="2019" name="bioRxiv">
        <title>The Genome of the Zebra Mussel, Dreissena polymorpha: A Resource for Invasive Species Research.</title>
        <authorList>
            <person name="McCartney M.A."/>
            <person name="Auch B."/>
            <person name="Kono T."/>
            <person name="Mallez S."/>
            <person name="Zhang Y."/>
            <person name="Obille A."/>
            <person name="Becker A."/>
            <person name="Abrahante J.E."/>
            <person name="Garbe J."/>
            <person name="Badalamenti J.P."/>
            <person name="Herman A."/>
            <person name="Mangelson H."/>
            <person name="Liachko I."/>
            <person name="Sullivan S."/>
            <person name="Sone E.D."/>
            <person name="Koren S."/>
            <person name="Silverstein K.A.T."/>
            <person name="Beckman K.B."/>
            <person name="Gohl D.M."/>
        </authorList>
    </citation>
    <scope>NUCLEOTIDE SEQUENCE</scope>
    <source>
        <strain evidence="2">Duluth1</strain>
        <tissue evidence="2">Whole animal</tissue>
    </source>
</reference>
<dbReference type="AlphaFoldDB" id="A0A9D4C0Y6"/>
<keyword evidence="1" id="KW-0732">Signal</keyword>
<keyword evidence="1" id="KW-1015">Disulfide bond</keyword>
<dbReference type="Proteomes" id="UP000828390">
    <property type="component" value="Unassembled WGS sequence"/>
</dbReference>
<organism evidence="2 3">
    <name type="scientific">Dreissena polymorpha</name>
    <name type="common">Zebra mussel</name>
    <name type="synonym">Mytilus polymorpha</name>
    <dbReference type="NCBI Taxonomy" id="45954"/>
    <lineage>
        <taxon>Eukaryota</taxon>
        <taxon>Metazoa</taxon>
        <taxon>Spiralia</taxon>
        <taxon>Lophotrochozoa</taxon>
        <taxon>Mollusca</taxon>
        <taxon>Bivalvia</taxon>
        <taxon>Autobranchia</taxon>
        <taxon>Heteroconchia</taxon>
        <taxon>Euheterodonta</taxon>
        <taxon>Imparidentia</taxon>
        <taxon>Neoheterodontei</taxon>
        <taxon>Myida</taxon>
        <taxon>Dreissenoidea</taxon>
        <taxon>Dreissenidae</taxon>
        <taxon>Dreissena</taxon>
    </lineage>
</organism>
<keyword evidence="1" id="KW-0325">Glycoprotein</keyword>
<name>A0A9D4C0Y6_DREPO</name>
<keyword evidence="1" id="KW-0482">Metalloprotease</keyword>
<keyword evidence="1" id="KW-0862">Zinc</keyword>
<evidence type="ECO:0000313" key="2">
    <source>
        <dbReference type="EMBL" id="KAH3715117.1"/>
    </source>
</evidence>
<gene>
    <name evidence="2" type="ORF">DPMN_057823</name>
</gene>
<proteinExistence type="inferred from homology"/>
<keyword evidence="1" id="KW-0645">Protease</keyword>
<dbReference type="CDD" id="cd01301">
    <property type="entry name" value="rDP_like"/>
    <property type="match status" value="1"/>
</dbReference>
<dbReference type="EC" id="3.4.13.19" evidence="1"/>
<dbReference type="SUPFAM" id="SSF51556">
    <property type="entry name" value="Metallo-dependent hydrolases"/>
    <property type="match status" value="1"/>
</dbReference>
<dbReference type="Gene3D" id="3.20.20.140">
    <property type="entry name" value="Metal-dependent hydrolases"/>
    <property type="match status" value="1"/>
</dbReference>
<evidence type="ECO:0000313" key="3">
    <source>
        <dbReference type="Proteomes" id="UP000828390"/>
    </source>
</evidence>
<keyword evidence="1" id="KW-0472">Membrane</keyword>
<dbReference type="GO" id="GO:0070573">
    <property type="term" value="F:metallodipeptidase activity"/>
    <property type="evidence" value="ECO:0007669"/>
    <property type="project" value="InterPro"/>
</dbReference>
<dbReference type="InterPro" id="IPR008257">
    <property type="entry name" value="Pept_M19"/>
</dbReference>
<keyword evidence="3" id="KW-1185">Reference proteome</keyword>
<dbReference type="PROSITE" id="PS51365">
    <property type="entry name" value="RENAL_DIPEPTIDASE_2"/>
    <property type="match status" value="1"/>
</dbReference>
<feature type="chain" id="PRO_5039747038" description="Dipeptidase" evidence="1">
    <location>
        <begin position="18"/>
        <end position="440"/>
    </location>
</feature>
<keyword evidence="1" id="KW-0378">Hydrolase</keyword>
<dbReference type="PANTHER" id="PTHR10443">
    <property type="entry name" value="MICROSOMAL DIPEPTIDASE"/>
    <property type="match status" value="1"/>
</dbReference>
<dbReference type="EMBL" id="JAIWYP010000013">
    <property type="protein sequence ID" value="KAH3715117.1"/>
    <property type="molecule type" value="Genomic_DNA"/>
</dbReference>
<keyword evidence="1" id="KW-0336">GPI-anchor</keyword>
<comment type="catalytic activity">
    <reaction evidence="1">
        <text>an L-aminoacyl-L-amino acid + H2O = 2 an L-alpha-amino acid</text>
        <dbReference type="Rhea" id="RHEA:48940"/>
        <dbReference type="ChEBI" id="CHEBI:15377"/>
        <dbReference type="ChEBI" id="CHEBI:59869"/>
        <dbReference type="ChEBI" id="CHEBI:77460"/>
        <dbReference type="EC" id="3.4.13.19"/>
    </reaction>
</comment>
<keyword evidence="1" id="KW-0449">Lipoprotein</keyword>
<sequence length="440" mass="49718">MMKSLVLLLILTSNASGHTMSNRYLLDNNDRAGNATHLAHCVPRRDSTNPDLDRAKCVLQSYPLIDGHNDLAEQYAYFANDSVYSVELDSNLDLVWGKVLSQVDIPKLRKGMLGGQFWSCWVTCQAQYHDVVRQTLEQLDVIKKFITRYPETFQFVDKADDVMKAFQAGKIASMIGLEGGHSIDSSLGALRMYYELGVRYMTVTHSCNTPWADNWHVDEPTYNGTVLNGLTDFGKKVILEMNRLGMIVDLAHVAKKTMLDVLSLTRAPVLFTHSSAFRLCNHYRNVQDDVLLKTRENGGVVMVNFYTPFVVCSPNNKPTTELTDVADHIEYIKNLIGVDHVGVGGDYDGADSFPIGLENVSFYPELFAELVKRGWSDLDLQKLAGRNVLRVFLEVEKVRDSMKSMNPLEDHLEPSEQVDRKCRTTWYGRTAEHFENIASM</sequence>
<comment type="caution">
    <text evidence="2">The sequence shown here is derived from an EMBL/GenBank/DDBJ whole genome shotgun (WGS) entry which is preliminary data.</text>
</comment>
<accession>A0A9D4C0Y6</accession>